<accession>A0A016RTB8</accession>
<feature type="region of interest" description="Disordered" evidence="1">
    <location>
        <begin position="1"/>
        <end position="20"/>
    </location>
</feature>
<feature type="region of interest" description="Disordered" evidence="1">
    <location>
        <begin position="75"/>
        <end position="94"/>
    </location>
</feature>
<dbReference type="Proteomes" id="UP000024635">
    <property type="component" value="Unassembled WGS sequence"/>
</dbReference>
<gene>
    <name evidence="2" type="primary">Acey_s0388.g485</name>
    <name evidence="2" type="ORF">Y032_0388g485</name>
</gene>
<comment type="caution">
    <text evidence="2">The sequence shown here is derived from an EMBL/GenBank/DDBJ whole genome shotgun (WGS) entry which is preliminary data.</text>
</comment>
<organism evidence="2 3">
    <name type="scientific">Ancylostoma ceylanicum</name>
    <dbReference type="NCBI Taxonomy" id="53326"/>
    <lineage>
        <taxon>Eukaryota</taxon>
        <taxon>Metazoa</taxon>
        <taxon>Ecdysozoa</taxon>
        <taxon>Nematoda</taxon>
        <taxon>Chromadorea</taxon>
        <taxon>Rhabditida</taxon>
        <taxon>Rhabditina</taxon>
        <taxon>Rhabditomorpha</taxon>
        <taxon>Strongyloidea</taxon>
        <taxon>Ancylostomatidae</taxon>
        <taxon>Ancylostomatinae</taxon>
        <taxon>Ancylostoma</taxon>
    </lineage>
</organism>
<reference evidence="3" key="1">
    <citation type="journal article" date="2015" name="Nat. Genet.">
        <title>The genome and transcriptome of the zoonotic hookworm Ancylostoma ceylanicum identify infection-specific gene families.</title>
        <authorList>
            <person name="Schwarz E.M."/>
            <person name="Hu Y."/>
            <person name="Antoshechkin I."/>
            <person name="Miller M.M."/>
            <person name="Sternberg P.W."/>
            <person name="Aroian R.V."/>
        </authorList>
    </citation>
    <scope>NUCLEOTIDE SEQUENCE</scope>
    <source>
        <strain evidence="3">HY135</strain>
    </source>
</reference>
<proteinExistence type="predicted"/>
<evidence type="ECO:0000313" key="2">
    <source>
        <dbReference type="EMBL" id="EYB81239.1"/>
    </source>
</evidence>
<evidence type="ECO:0000256" key="1">
    <source>
        <dbReference type="SAM" id="MobiDB-lite"/>
    </source>
</evidence>
<feature type="compositionally biased region" description="Polar residues" evidence="1">
    <location>
        <begin position="1"/>
        <end position="11"/>
    </location>
</feature>
<keyword evidence="3" id="KW-1185">Reference proteome</keyword>
<dbReference type="AlphaFoldDB" id="A0A016RTB8"/>
<dbReference type="EMBL" id="JARK01001724">
    <property type="protein sequence ID" value="EYB81239.1"/>
    <property type="molecule type" value="Genomic_DNA"/>
</dbReference>
<name>A0A016RTB8_9BILA</name>
<feature type="region of interest" description="Disordered" evidence="1">
    <location>
        <begin position="26"/>
        <end position="48"/>
    </location>
</feature>
<evidence type="ECO:0000313" key="3">
    <source>
        <dbReference type="Proteomes" id="UP000024635"/>
    </source>
</evidence>
<sequence length="105" mass="11695">MCQRWRNSGKNASGGVRLEQAVVETTRYGSSLPKESRKRQGTSPPWPSSCVFDRVRALLGQAVRKTPGYGCALARQRRKHQGTGPSWPSSEENSRIRVRLVQAVT</sequence>
<protein>
    <submittedName>
        <fullName evidence="2">Uncharacterized protein</fullName>
    </submittedName>
</protein>